<dbReference type="Pfam" id="PF00005">
    <property type="entry name" value="ABC_tran"/>
    <property type="match status" value="1"/>
</dbReference>
<dbReference type="EMBL" id="JBHSQQ010000956">
    <property type="protein sequence ID" value="MFC5946618.1"/>
    <property type="molecule type" value="Genomic_DNA"/>
</dbReference>
<keyword evidence="3" id="KW-0067">ATP-binding</keyword>
<name>A0ABW1I111_9ACTN</name>
<feature type="non-terminal residue" evidence="3">
    <location>
        <position position="63"/>
    </location>
</feature>
<comment type="caution">
    <text evidence="3">The sequence shown here is derived from an EMBL/GenBank/DDBJ whole genome shotgun (WGS) entry which is preliminary data.</text>
</comment>
<keyword evidence="1" id="KW-0813">Transport</keyword>
<feature type="domain" description="ABC transporter" evidence="2">
    <location>
        <begin position="21"/>
        <end position="62"/>
    </location>
</feature>
<dbReference type="InterPro" id="IPR003439">
    <property type="entry name" value="ABC_transporter-like_ATP-bd"/>
</dbReference>
<dbReference type="Proteomes" id="UP001596207">
    <property type="component" value="Unassembled WGS sequence"/>
</dbReference>
<evidence type="ECO:0000313" key="3">
    <source>
        <dbReference type="EMBL" id="MFC5946618.1"/>
    </source>
</evidence>
<dbReference type="GO" id="GO:0005524">
    <property type="term" value="F:ATP binding"/>
    <property type="evidence" value="ECO:0007669"/>
    <property type="project" value="UniProtKB-KW"/>
</dbReference>
<organism evidence="3 4">
    <name type="scientific">Micromonospora harpali</name>
    <dbReference type="NCBI Taxonomy" id="1490225"/>
    <lineage>
        <taxon>Bacteria</taxon>
        <taxon>Bacillati</taxon>
        <taxon>Actinomycetota</taxon>
        <taxon>Actinomycetes</taxon>
        <taxon>Micromonosporales</taxon>
        <taxon>Micromonosporaceae</taxon>
        <taxon>Micromonospora</taxon>
    </lineage>
</organism>
<sequence length="63" mass="6650">MTVLEVSGLRKVYEGRGVEALRDLTFRVDTGELVCVVGPSGCGKSTLLRCVAGLLRPTAGSVR</sequence>
<gene>
    <name evidence="3" type="ORF">ACFPZ4_35300</name>
</gene>
<reference evidence="4" key="1">
    <citation type="journal article" date="2019" name="Int. J. Syst. Evol. Microbiol.">
        <title>The Global Catalogue of Microorganisms (GCM) 10K type strain sequencing project: providing services to taxonomists for standard genome sequencing and annotation.</title>
        <authorList>
            <consortium name="The Broad Institute Genomics Platform"/>
            <consortium name="The Broad Institute Genome Sequencing Center for Infectious Disease"/>
            <person name="Wu L."/>
            <person name="Ma J."/>
        </authorList>
    </citation>
    <scope>NUCLEOTIDE SEQUENCE [LARGE SCALE GENOMIC DNA]</scope>
    <source>
        <strain evidence="4">CGMCC 4.7173</strain>
    </source>
</reference>
<evidence type="ECO:0000256" key="1">
    <source>
        <dbReference type="ARBA" id="ARBA00022448"/>
    </source>
</evidence>
<dbReference type="InterPro" id="IPR050166">
    <property type="entry name" value="ABC_transporter_ATP-bind"/>
</dbReference>
<keyword evidence="3" id="KW-0547">Nucleotide-binding</keyword>
<dbReference type="PANTHER" id="PTHR42788:SF13">
    <property type="entry name" value="ALIPHATIC SULFONATES IMPORT ATP-BINDING PROTEIN SSUB"/>
    <property type="match status" value="1"/>
</dbReference>
<dbReference type="RefSeq" id="WP_377539853.1">
    <property type="nucleotide sequence ID" value="NZ_JBHSQQ010000956.1"/>
</dbReference>
<dbReference type="SUPFAM" id="SSF52540">
    <property type="entry name" value="P-loop containing nucleoside triphosphate hydrolases"/>
    <property type="match status" value="1"/>
</dbReference>
<keyword evidence="4" id="KW-1185">Reference proteome</keyword>
<evidence type="ECO:0000313" key="4">
    <source>
        <dbReference type="Proteomes" id="UP001596207"/>
    </source>
</evidence>
<evidence type="ECO:0000259" key="2">
    <source>
        <dbReference type="Pfam" id="PF00005"/>
    </source>
</evidence>
<proteinExistence type="predicted"/>
<dbReference type="InterPro" id="IPR027417">
    <property type="entry name" value="P-loop_NTPase"/>
</dbReference>
<accession>A0ABW1I111</accession>
<dbReference type="Gene3D" id="3.40.50.300">
    <property type="entry name" value="P-loop containing nucleotide triphosphate hydrolases"/>
    <property type="match status" value="1"/>
</dbReference>
<dbReference type="PANTHER" id="PTHR42788">
    <property type="entry name" value="TAURINE IMPORT ATP-BINDING PROTEIN-RELATED"/>
    <property type="match status" value="1"/>
</dbReference>
<protein>
    <submittedName>
        <fullName evidence="3">ATP-binding cassette domain-containing protein</fullName>
    </submittedName>
</protein>